<dbReference type="EMBL" id="BMXF01000006">
    <property type="protein sequence ID" value="GHB84566.1"/>
    <property type="molecule type" value="Genomic_DNA"/>
</dbReference>
<dbReference type="GO" id="GO:0006629">
    <property type="term" value="P:lipid metabolic process"/>
    <property type="evidence" value="ECO:0007669"/>
    <property type="project" value="InterPro"/>
</dbReference>
<keyword evidence="1" id="KW-0732">Signal</keyword>
<sequence>MATMISRKLKTAVRVTLLLCWIGLNPGMTVAQEAGVVMPQRGLCAHRGCMDTHPENTLPAFREAIRLGAQMIEFDIQLTRDSILVLMHDETVDRTTNGHGRVGDLTFAEIRKLDAGGKKARDFVGTAIPTFEETLAMMPRNVWLNCHLKGDEAVGRAAAAMVARSGRMHQAFLTCGEKAARGARAEVPNILICNGENRYRTNTPLYADETIRMNARFIQLLRATPGEDRKEVMEKLRQNNVTINYYYAKSADELAGLFAEGVDFILVNNLAEFGVEAAKLGIPAWQPKF</sequence>
<dbReference type="PANTHER" id="PTHR46211:SF14">
    <property type="entry name" value="GLYCEROPHOSPHODIESTER PHOSPHODIESTERASE"/>
    <property type="match status" value="1"/>
</dbReference>
<feature type="signal peptide" evidence="1">
    <location>
        <begin position="1"/>
        <end position="31"/>
    </location>
</feature>
<dbReference type="InterPro" id="IPR030395">
    <property type="entry name" value="GP_PDE_dom"/>
</dbReference>
<protein>
    <recommendedName>
        <fullName evidence="2">GP-PDE domain-containing protein</fullName>
    </recommendedName>
</protein>
<dbReference type="GO" id="GO:0008081">
    <property type="term" value="F:phosphoric diester hydrolase activity"/>
    <property type="evidence" value="ECO:0007669"/>
    <property type="project" value="InterPro"/>
</dbReference>
<accession>A0A8J3D546</accession>
<feature type="chain" id="PRO_5035208670" description="GP-PDE domain-containing protein" evidence="1">
    <location>
        <begin position="32"/>
        <end position="289"/>
    </location>
</feature>
<dbReference type="InterPro" id="IPR017946">
    <property type="entry name" value="PLC-like_Pdiesterase_TIM-brl"/>
</dbReference>
<name>A0A8J3D546_9BACT</name>
<evidence type="ECO:0000259" key="2">
    <source>
        <dbReference type="PROSITE" id="PS51704"/>
    </source>
</evidence>
<evidence type="ECO:0000313" key="3">
    <source>
        <dbReference type="EMBL" id="GHB84566.1"/>
    </source>
</evidence>
<organism evidence="3 4">
    <name type="scientific">Persicitalea jodogahamensis</name>
    <dbReference type="NCBI Taxonomy" id="402147"/>
    <lineage>
        <taxon>Bacteria</taxon>
        <taxon>Pseudomonadati</taxon>
        <taxon>Bacteroidota</taxon>
        <taxon>Cytophagia</taxon>
        <taxon>Cytophagales</taxon>
        <taxon>Spirosomataceae</taxon>
        <taxon>Persicitalea</taxon>
    </lineage>
</organism>
<dbReference type="AlphaFoldDB" id="A0A8J3D546"/>
<keyword evidence="4" id="KW-1185">Reference proteome</keyword>
<comment type="caution">
    <text evidence="3">The sequence shown here is derived from an EMBL/GenBank/DDBJ whole genome shotgun (WGS) entry which is preliminary data.</text>
</comment>
<dbReference type="SUPFAM" id="SSF51695">
    <property type="entry name" value="PLC-like phosphodiesterases"/>
    <property type="match status" value="1"/>
</dbReference>
<reference evidence="3 4" key="1">
    <citation type="journal article" date="2014" name="Int. J. Syst. Evol. Microbiol.">
        <title>Complete genome sequence of Corynebacterium casei LMG S-19264T (=DSM 44701T), isolated from a smear-ripened cheese.</title>
        <authorList>
            <consortium name="US DOE Joint Genome Institute (JGI-PGF)"/>
            <person name="Walter F."/>
            <person name="Albersmeier A."/>
            <person name="Kalinowski J."/>
            <person name="Ruckert C."/>
        </authorList>
    </citation>
    <scope>NUCLEOTIDE SEQUENCE [LARGE SCALE GENOMIC DNA]</scope>
    <source>
        <strain evidence="3 4">KCTC 12866</strain>
    </source>
</reference>
<dbReference type="Proteomes" id="UP000598271">
    <property type="component" value="Unassembled WGS sequence"/>
</dbReference>
<gene>
    <name evidence="3" type="ORF">GCM10007390_44640</name>
</gene>
<evidence type="ECO:0000313" key="4">
    <source>
        <dbReference type="Proteomes" id="UP000598271"/>
    </source>
</evidence>
<dbReference type="PANTHER" id="PTHR46211">
    <property type="entry name" value="GLYCEROPHOSPHORYL DIESTER PHOSPHODIESTERASE"/>
    <property type="match status" value="1"/>
</dbReference>
<proteinExistence type="predicted"/>
<dbReference type="PROSITE" id="PS51704">
    <property type="entry name" value="GP_PDE"/>
    <property type="match status" value="1"/>
</dbReference>
<dbReference type="Pfam" id="PF03009">
    <property type="entry name" value="GDPD"/>
    <property type="match status" value="1"/>
</dbReference>
<dbReference type="Gene3D" id="3.20.20.190">
    <property type="entry name" value="Phosphatidylinositol (PI) phosphodiesterase"/>
    <property type="match status" value="1"/>
</dbReference>
<evidence type="ECO:0000256" key="1">
    <source>
        <dbReference type="SAM" id="SignalP"/>
    </source>
</evidence>
<feature type="domain" description="GP-PDE" evidence="2">
    <location>
        <begin position="41"/>
        <end position="277"/>
    </location>
</feature>